<organism evidence="2 3">
    <name type="scientific">Chitinophaga agrisoli</name>
    <dbReference type="NCBI Taxonomy" id="2607653"/>
    <lineage>
        <taxon>Bacteria</taxon>
        <taxon>Pseudomonadati</taxon>
        <taxon>Bacteroidota</taxon>
        <taxon>Chitinophagia</taxon>
        <taxon>Chitinophagales</taxon>
        <taxon>Chitinophagaceae</taxon>
        <taxon>Chitinophaga</taxon>
    </lineage>
</organism>
<dbReference type="InterPro" id="IPR051604">
    <property type="entry name" value="Ergot_Alk_Oxidoreductase"/>
</dbReference>
<feature type="domain" description="NmrA-like" evidence="1">
    <location>
        <begin position="4"/>
        <end position="252"/>
    </location>
</feature>
<accession>A0A5B2VWS8</accession>
<dbReference type="RefSeq" id="WP_149837975.1">
    <property type="nucleotide sequence ID" value="NZ_VUOC01000002.1"/>
</dbReference>
<dbReference type="EMBL" id="VUOC01000002">
    <property type="protein sequence ID" value="KAA2243100.1"/>
    <property type="molecule type" value="Genomic_DNA"/>
</dbReference>
<dbReference type="Pfam" id="PF05368">
    <property type="entry name" value="NmrA"/>
    <property type="match status" value="1"/>
</dbReference>
<reference evidence="2 3" key="1">
    <citation type="submission" date="2019-09" db="EMBL/GenBank/DDBJ databases">
        <title>Chitinophaga ginsengihumi sp. nov., isolated from soil of ginseng rhizosphere.</title>
        <authorList>
            <person name="Lee J."/>
        </authorList>
    </citation>
    <scope>NUCLEOTIDE SEQUENCE [LARGE SCALE GENOMIC DNA]</scope>
    <source>
        <strain evidence="2 3">BN140078</strain>
    </source>
</reference>
<keyword evidence="3" id="KW-1185">Reference proteome</keyword>
<protein>
    <submittedName>
        <fullName evidence="2">NAD(P)H-binding protein</fullName>
    </submittedName>
</protein>
<dbReference type="PANTHER" id="PTHR43162">
    <property type="match status" value="1"/>
</dbReference>
<proteinExistence type="predicted"/>
<sequence>MHIIIGASGQVGAAVAAHLLEMEEPVKGIVRDMKKAPPLQAKGAVVEKADLQDLRALTRALQDGTTLFIITPEDMHSEDMMGDTQKLLDNYHKALEASSIKKVVGISSIGAQHEKGTGNLQQSYMLEHAFTDLPIEKIFIRPAYYLSNWLPYLPVMQETGKLPTFFPADMPLSMISPMDVAAFAADVLVGEHGITKVYELLGPAEYTANDVAEAFSQALGKPIKAHTIHRNQWKKELQQLHFTADAIKQFTCMTEAVINGRTALAGSGTAVVKGKTSLQQYIEEAVKVTV</sequence>
<dbReference type="AlphaFoldDB" id="A0A5B2VWS8"/>
<evidence type="ECO:0000313" key="3">
    <source>
        <dbReference type="Proteomes" id="UP000324611"/>
    </source>
</evidence>
<dbReference type="Gene3D" id="3.40.50.720">
    <property type="entry name" value="NAD(P)-binding Rossmann-like Domain"/>
    <property type="match status" value="1"/>
</dbReference>
<dbReference type="SUPFAM" id="SSF51735">
    <property type="entry name" value="NAD(P)-binding Rossmann-fold domains"/>
    <property type="match status" value="1"/>
</dbReference>
<reference evidence="2 3" key="2">
    <citation type="submission" date="2019-09" db="EMBL/GenBank/DDBJ databases">
        <authorList>
            <person name="Jin C."/>
        </authorList>
    </citation>
    <scope>NUCLEOTIDE SEQUENCE [LARGE SCALE GENOMIC DNA]</scope>
    <source>
        <strain evidence="2 3">BN140078</strain>
    </source>
</reference>
<dbReference type="Gene3D" id="3.90.25.10">
    <property type="entry name" value="UDP-galactose 4-epimerase, domain 1"/>
    <property type="match status" value="1"/>
</dbReference>
<dbReference type="Proteomes" id="UP000324611">
    <property type="component" value="Unassembled WGS sequence"/>
</dbReference>
<evidence type="ECO:0000313" key="2">
    <source>
        <dbReference type="EMBL" id="KAA2243100.1"/>
    </source>
</evidence>
<dbReference type="InterPro" id="IPR008030">
    <property type="entry name" value="NmrA-like"/>
</dbReference>
<dbReference type="PANTHER" id="PTHR43162:SF1">
    <property type="entry name" value="PRESTALK A DIFFERENTIATION PROTEIN A"/>
    <property type="match status" value="1"/>
</dbReference>
<name>A0A5B2VWS8_9BACT</name>
<dbReference type="InterPro" id="IPR036291">
    <property type="entry name" value="NAD(P)-bd_dom_sf"/>
</dbReference>
<gene>
    <name evidence="2" type="ORF">F0L74_11335</name>
</gene>
<evidence type="ECO:0000259" key="1">
    <source>
        <dbReference type="Pfam" id="PF05368"/>
    </source>
</evidence>
<comment type="caution">
    <text evidence="2">The sequence shown here is derived from an EMBL/GenBank/DDBJ whole genome shotgun (WGS) entry which is preliminary data.</text>
</comment>